<sequence length="320" mass="35670">MSTNLQPVVLAMATLLILSQASPLEYFSFARPGHSPWLTKLTEQENDDVKRHCGIETHGNNKEQEFKIAGGFRAEVGQFPWAVSLAFDGQSSCGGTIISPRHFISAAHCFFTYTDKTLPCKNMKPLENLFDMEVHYGGTCTRAEQGTHCTGRNTRVVRIRKVRFLRKFHDEECEKGHDFAIAEIDGQLEFDDHAKPICLPSKQIHNLKAYSTFTNYGFGQNYGGIRSAFLQYIDLPKDSVYKCLKPHTDTVCVRTTGKRIGICHGDSGSGFQARRISDTRIVLMGPHSSGDGCGNGNVFKSTHVVHHLEDVCNETGVCYD</sequence>
<dbReference type="Gene3D" id="2.40.10.10">
    <property type="entry name" value="Trypsin-like serine proteases"/>
    <property type="match status" value="1"/>
</dbReference>
<dbReference type="Proteomes" id="UP001175271">
    <property type="component" value="Unassembled WGS sequence"/>
</dbReference>
<keyword evidence="5" id="KW-1185">Reference proteome</keyword>
<dbReference type="PANTHER" id="PTHR24253">
    <property type="entry name" value="TRANSMEMBRANE PROTEASE SERINE"/>
    <property type="match status" value="1"/>
</dbReference>
<evidence type="ECO:0000259" key="3">
    <source>
        <dbReference type="PROSITE" id="PS50240"/>
    </source>
</evidence>
<dbReference type="AlphaFoldDB" id="A0AA39IPE7"/>
<dbReference type="InterPro" id="IPR009003">
    <property type="entry name" value="Peptidase_S1_PA"/>
</dbReference>
<keyword evidence="1" id="KW-1015">Disulfide bond</keyword>
<protein>
    <recommendedName>
        <fullName evidence="3">Peptidase S1 domain-containing protein</fullName>
    </recommendedName>
</protein>
<dbReference type="PROSITE" id="PS00134">
    <property type="entry name" value="TRYPSIN_HIS"/>
    <property type="match status" value="1"/>
</dbReference>
<name>A0AA39IPE7_9BILA</name>
<evidence type="ECO:0000313" key="5">
    <source>
        <dbReference type="Proteomes" id="UP001175271"/>
    </source>
</evidence>
<dbReference type="Pfam" id="PF00089">
    <property type="entry name" value="Trypsin"/>
    <property type="match status" value="1"/>
</dbReference>
<accession>A0AA39IPE7</accession>
<gene>
    <name evidence="4" type="ORF">QR680_010545</name>
</gene>
<dbReference type="GO" id="GO:0006508">
    <property type="term" value="P:proteolysis"/>
    <property type="evidence" value="ECO:0007669"/>
    <property type="project" value="InterPro"/>
</dbReference>
<dbReference type="SMART" id="SM00020">
    <property type="entry name" value="Tryp_SPc"/>
    <property type="match status" value="1"/>
</dbReference>
<dbReference type="InterPro" id="IPR001254">
    <property type="entry name" value="Trypsin_dom"/>
</dbReference>
<dbReference type="InterPro" id="IPR043504">
    <property type="entry name" value="Peptidase_S1_PA_chymotrypsin"/>
</dbReference>
<feature type="signal peptide" evidence="2">
    <location>
        <begin position="1"/>
        <end position="21"/>
    </location>
</feature>
<dbReference type="SUPFAM" id="SSF50494">
    <property type="entry name" value="Trypsin-like serine proteases"/>
    <property type="match status" value="1"/>
</dbReference>
<evidence type="ECO:0000256" key="2">
    <source>
        <dbReference type="SAM" id="SignalP"/>
    </source>
</evidence>
<feature type="domain" description="Peptidase S1" evidence="3">
    <location>
        <begin position="68"/>
        <end position="320"/>
    </location>
</feature>
<reference evidence="4" key="1">
    <citation type="submission" date="2023-06" db="EMBL/GenBank/DDBJ databases">
        <title>Genomic analysis of the entomopathogenic nematode Steinernema hermaphroditum.</title>
        <authorList>
            <person name="Schwarz E.M."/>
            <person name="Heppert J.K."/>
            <person name="Baniya A."/>
            <person name="Schwartz H.T."/>
            <person name="Tan C.-H."/>
            <person name="Antoshechkin I."/>
            <person name="Sternberg P.W."/>
            <person name="Goodrich-Blair H."/>
            <person name="Dillman A.R."/>
        </authorList>
    </citation>
    <scope>NUCLEOTIDE SEQUENCE</scope>
    <source>
        <strain evidence="4">PS9179</strain>
        <tissue evidence="4">Whole animal</tissue>
    </source>
</reference>
<comment type="caution">
    <text evidence="4">The sequence shown here is derived from an EMBL/GenBank/DDBJ whole genome shotgun (WGS) entry which is preliminary data.</text>
</comment>
<evidence type="ECO:0000313" key="4">
    <source>
        <dbReference type="EMBL" id="KAK0428016.1"/>
    </source>
</evidence>
<evidence type="ECO:0000256" key="1">
    <source>
        <dbReference type="ARBA" id="ARBA00023157"/>
    </source>
</evidence>
<dbReference type="EMBL" id="JAUCMV010000001">
    <property type="protein sequence ID" value="KAK0428016.1"/>
    <property type="molecule type" value="Genomic_DNA"/>
</dbReference>
<dbReference type="GO" id="GO:0004252">
    <property type="term" value="F:serine-type endopeptidase activity"/>
    <property type="evidence" value="ECO:0007669"/>
    <property type="project" value="InterPro"/>
</dbReference>
<feature type="chain" id="PRO_5041410997" description="Peptidase S1 domain-containing protein" evidence="2">
    <location>
        <begin position="22"/>
        <end position="320"/>
    </location>
</feature>
<dbReference type="InterPro" id="IPR018114">
    <property type="entry name" value="TRYPSIN_HIS"/>
</dbReference>
<proteinExistence type="predicted"/>
<keyword evidence="2" id="KW-0732">Signal</keyword>
<organism evidence="4 5">
    <name type="scientific">Steinernema hermaphroditum</name>
    <dbReference type="NCBI Taxonomy" id="289476"/>
    <lineage>
        <taxon>Eukaryota</taxon>
        <taxon>Metazoa</taxon>
        <taxon>Ecdysozoa</taxon>
        <taxon>Nematoda</taxon>
        <taxon>Chromadorea</taxon>
        <taxon>Rhabditida</taxon>
        <taxon>Tylenchina</taxon>
        <taxon>Panagrolaimomorpha</taxon>
        <taxon>Strongyloidoidea</taxon>
        <taxon>Steinernematidae</taxon>
        <taxon>Steinernema</taxon>
    </lineage>
</organism>
<dbReference type="PROSITE" id="PS50240">
    <property type="entry name" value="TRYPSIN_DOM"/>
    <property type="match status" value="1"/>
</dbReference>